<dbReference type="Proteomes" id="UP000466966">
    <property type="component" value="Unassembled WGS sequence"/>
</dbReference>
<keyword evidence="7 8" id="KW-0408">Iron</keyword>
<dbReference type="EMBL" id="WTYV01000002">
    <property type="protein sequence ID" value="MXO70995.1"/>
    <property type="molecule type" value="Genomic_DNA"/>
</dbReference>
<comment type="caution">
    <text evidence="11">The sequence shown here is derived from an EMBL/GenBank/DDBJ whole genome shotgun (WGS) entry which is preliminary data.</text>
</comment>
<evidence type="ECO:0000256" key="4">
    <source>
        <dbReference type="ARBA" id="ARBA00022660"/>
    </source>
</evidence>
<dbReference type="SUPFAM" id="SSF46626">
    <property type="entry name" value="Cytochrome c"/>
    <property type="match status" value="1"/>
</dbReference>
<feature type="domain" description="Cytochrome c" evidence="10">
    <location>
        <begin position="42"/>
        <end position="121"/>
    </location>
</feature>
<dbReference type="InterPro" id="IPR009056">
    <property type="entry name" value="Cyt_c-like_dom"/>
</dbReference>
<proteinExistence type="predicted"/>
<keyword evidence="5 8" id="KW-0479">Metal-binding</keyword>
<evidence type="ECO:0000256" key="9">
    <source>
        <dbReference type="SAM" id="SignalP"/>
    </source>
</evidence>
<feature type="signal peptide" evidence="9">
    <location>
        <begin position="1"/>
        <end position="25"/>
    </location>
</feature>
<keyword evidence="4" id="KW-0679">Respiratory chain</keyword>
<evidence type="ECO:0000313" key="12">
    <source>
        <dbReference type="Proteomes" id="UP000466966"/>
    </source>
</evidence>
<dbReference type="InterPro" id="IPR051459">
    <property type="entry name" value="Cytochrome_c-type_DH"/>
</dbReference>
<keyword evidence="12" id="KW-1185">Reference proteome</keyword>
<dbReference type="PANTHER" id="PTHR35008:SF9">
    <property type="entry name" value="CYTOCHROME C DOMAIN-CONTAINING PROTEIN"/>
    <property type="match status" value="1"/>
</dbReference>
<accession>A0A844YRL4</accession>
<keyword evidence="9" id="KW-0732">Signal</keyword>
<dbReference type="InterPro" id="IPR036909">
    <property type="entry name" value="Cyt_c-like_dom_sf"/>
</dbReference>
<name>A0A844YRL4_9SPHN</name>
<evidence type="ECO:0000256" key="7">
    <source>
        <dbReference type="ARBA" id="ARBA00023004"/>
    </source>
</evidence>
<dbReference type="AlphaFoldDB" id="A0A844YRL4"/>
<keyword evidence="2" id="KW-0813">Transport</keyword>
<dbReference type="Pfam" id="PF13442">
    <property type="entry name" value="Cytochrome_CBB3"/>
    <property type="match status" value="1"/>
</dbReference>
<evidence type="ECO:0000256" key="1">
    <source>
        <dbReference type="ARBA" id="ARBA00001926"/>
    </source>
</evidence>
<dbReference type="PANTHER" id="PTHR35008">
    <property type="entry name" value="BLL4482 PROTEIN-RELATED"/>
    <property type="match status" value="1"/>
</dbReference>
<evidence type="ECO:0000256" key="2">
    <source>
        <dbReference type="ARBA" id="ARBA00022448"/>
    </source>
</evidence>
<dbReference type="GO" id="GO:0005506">
    <property type="term" value="F:iron ion binding"/>
    <property type="evidence" value="ECO:0007669"/>
    <property type="project" value="InterPro"/>
</dbReference>
<dbReference type="PRINTS" id="PR00605">
    <property type="entry name" value="CYTCHROMECIC"/>
</dbReference>
<feature type="chain" id="PRO_5032817672" evidence="9">
    <location>
        <begin position="26"/>
        <end position="138"/>
    </location>
</feature>
<reference evidence="11 12" key="1">
    <citation type="submission" date="2019-12" db="EMBL/GenBank/DDBJ databases">
        <title>Genomic-based taxomic classification of the family Erythrobacteraceae.</title>
        <authorList>
            <person name="Xu L."/>
        </authorList>
    </citation>
    <scope>NUCLEOTIDE SEQUENCE [LARGE SCALE GENOMIC DNA]</scope>
    <source>
        <strain evidence="11 12">M0322</strain>
    </source>
</reference>
<dbReference type="RefSeq" id="WP_160770954.1">
    <property type="nucleotide sequence ID" value="NZ_WTYV01000002.1"/>
</dbReference>
<dbReference type="Gene3D" id="1.10.760.10">
    <property type="entry name" value="Cytochrome c-like domain"/>
    <property type="match status" value="1"/>
</dbReference>
<organism evidence="11 12">
    <name type="scientific">Alteraurantiacibacter buctensis</name>
    <dbReference type="NCBI Taxonomy" id="1503981"/>
    <lineage>
        <taxon>Bacteria</taxon>
        <taxon>Pseudomonadati</taxon>
        <taxon>Pseudomonadota</taxon>
        <taxon>Alphaproteobacteria</taxon>
        <taxon>Sphingomonadales</taxon>
        <taxon>Erythrobacteraceae</taxon>
        <taxon>Alteraurantiacibacter</taxon>
    </lineage>
</organism>
<comment type="cofactor">
    <cofactor evidence="1">
        <name>heme c</name>
        <dbReference type="ChEBI" id="CHEBI:61717"/>
    </cofactor>
</comment>
<dbReference type="InterPro" id="IPR008168">
    <property type="entry name" value="Cyt_C_IC"/>
</dbReference>
<keyword evidence="6" id="KW-0249">Electron transport</keyword>
<keyword evidence="3 8" id="KW-0349">Heme</keyword>
<dbReference type="PROSITE" id="PS51007">
    <property type="entry name" value="CYTC"/>
    <property type="match status" value="1"/>
</dbReference>
<evidence type="ECO:0000259" key="10">
    <source>
        <dbReference type="PROSITE" id="PS51007"/>
    </source>
</evidence>
<sequence length="138" mass="14030">MIKQAIALAAASVTLAAALAATATAQSSPVSGDAASSAPTAVSAVSGEDTYQHLCAACHMPDAMGAAGAGTYPALANNQRLIAKGYPLYVVLKGKNGMPSMADMLTDQQVADVVNYVRTHFGNSYADQVTVAEVAQLR</sequence>
<protein>
    <submittedName>
        <fullName evidence="11">Cytochrome c</fullName>
    </submittedName>
</protein>
<evidence type="ECO:0000256" key="5">
    <source>
        <dbReference type="ARBA" id="ARBA00022723"/>
    </source>
</evidence>
<gene>
    <name evidence="11" type="ORF">GRI99_05000</name>
</gene>
<evidence type="ECO:0000313" key="11">
    <source>
        <dbReference type="EMBL" id="MXO70995.1"/>
    </source>
</evidence>
<evidence type="ECO:0000256" key="8">
    <source>
        <dbReference type="PROSITE-ProRule" id="PRU00433"/>
    </source>
</evidence>
<dbReference type="GO" id="GO:0009055">
    <property type="term" value="F:electron transfer activity"/>
    <property type="evidence" value="ECO:0007669"/>
    <property type="project" value="InterPro"/>
</dbReference>
<dbReference type="OrthoDB" id="5523448at2"/>
<evidence type="ECO:0000256" key="3">
    <source>
        <dbReference type="ARBA" id="ARBA00022617"/>
    </source>
</evidence>
<evidence type="ECO:0000256" key="6">
    <source>
        <dbReference type="ARBA" id="ARBA00022982"/>
    </source>
</evidence>
<dbReference type="GO" id="GO:0020037">
    <property type="term" value="F:heme binding"/>
    <property type="evidence" value="ECO:0007669"/>
    <property type="project" value="InterPro"/>
</dbReference>